<name>A0A0M8QRF5_9ACTN</name>
<keyword evidence="2" id="KW-1185">Reference proteome</keyword>
<dbReference type="Proteomes" id="UP000037773">
    <property type="component" value="Unassembled WGS sequence"/>
</dbReference>
<dbReference type="EMBL" id="LGCN01000001">
    <property type="protein sequence ID" value="KOT46728.1"/>
    <property type="molecule type" value="Genomic_DNA"/>
</dbReference>
<accession>A0A0M8QRF5</accession>
<sequence length="93" mass="9993">MLMAGRDPFQERFGLSPVMCDEVVEKIPDLAQQCSPSAAGPAVQVSPVEALQGRPRGQVDDRWMTARPLEMTTAIFLPLSTGGLLEGGQLARP</sequence>
<evidence type="ECO:0000313" key="1">
    <source>
        <dbReference type="EMBL" id="KOT46728.1"/>
    </source>
</evidence>
<dbReference type="AlphaFoldDB" id="A0A0M8QRF5"/>
<gene>
    <name evidence="1" type="ORF">ADK41_00440</name>
</gene>
<protein>
    <submittedName>
        <fullName evidence="1">Uncharacterized protein</fullName>
    </submittedName>
</protein>
<dbReference type="PATRIC" id="fig|36816.3.peg.95"/>
<reference evidence="1 2" key="1">
    <citation type="submission" date="2015-07" db="EMBL/GenBank/DDBJ databases">
        <authorList>
            <person name="Noorani M."/>
        </authorList>
    </citation>
    <scope>NUCLEOTIDE SEQUENCE [LARGE SCALE GENOMIC DNA]</scope>
    <source>
        <strain evidence="1 2">NRRL B-24567</strain>
    </source>
</reference>
<evidence type="ECO:0000313" key="2">
    <source>
        <dbReference type="Proteomes" id="UP000037773"/>
    </source>
</evidence>
<organism evidence="1 2">
    <name type="scientific">Streptomyces caelestis</name>
    <dbReference type="NCBI Taxonomy" id="36816"/>
    <lineage>
        <taxon>Bacteria</taxon>
        <taxon>Bacillati</taxon>
        <taxon>Actinomycetota</taxon>
        <taxon>Actinomycetes</taxon>
        <taxon>Kitasatosporales</taxon>
        <taxon>Streptomycetaceae</taxon>
        <taxon>Streptomyces</taxon>
    </lineage>
</organism>
<comment type="caution">
    <text evidence="1">The sequence shown here is derived from an EMBL/GenBank/DDBJ whole genome shotgun (WGS) entry which is preliminary data.</text>
</comment>
<proteinExistence type="predicted"/>